<reference evidence="1 2" key="1">
    <citation type="journal article" date="2016" name="Nat. Commun.">
        <title>Thousands of microbial genomes shed light on interconnected biogeochemical processes in an aquifer system.</title>
        <authorList>
            <person name="Anantharaman K."/>
            <person name="Brown C.T."/>
            <person name="Hug L.A."/>
            <person name="Sharon I."/>
            <person name="Castelle C.J."/>
            <person name="Probst A.J."/>
            <person name="Thomas B.C."/>
            <person name="Singh A."/>
            <person name="Wilkins M.J."/>
            <person name="Karaoz U."/>
            <person name="Brodie E.L."/>
            <person name="Williams K.H."/>
            <person name="Hubbard S.S."/>
            <person name="Banfield J.F."/>
        </authorList>
    </citation>
    <scope>NUCLEOTIDE SEQUENCE [LARGE SCALE GENOMIC DNA]</scope>
</reference>
<dbReference type="AlphaFoldDB" id="A0A1F7IIM4"/>
<comment type="caution">
    <text evidence="1">The sequence shown here is derived from an EMBL/GenBank/DDBJ whole genome shotgun (WGS) entry which is preliminary data.</text>
</comment>
<name>A0A1F7IIM4_9BACT</name>
<protein>
    <recommendedName>
        <fullName evidence="3">Type 4 fimbrial biogenesis protein PilX N-terminal domain-containing protein</fullName>
    </recommendedName>
</protein>
<sequence>MKILSLLKKRRYMRGQVLLMLLVFSVIGLLVTSAATTLVLVNSANAQKTQAGLTTLHVAESGMENALLRFLRNPGYTGETLTVGEGTATITISGSGPFLITSVGRVGSFSRTIQVTVDYNNNILTVTSWREIF</sequence>
<proteinExistence type="predicted"/>
<evidence type="ECO:0000313" key="2">
    <source>
        <dbReference type="Proteomes" id="UP000178040"/>
    </source>
</evidence>
<dbReference type="EMBL" id="MGAI01000058">
    <property type="protein sequence ID" value="OGK43206.1"/>
    <property type="molecule type" value="Genomic_DNA"/>
</dbReference>
<organism evidence="1 2">
    <name type="scientific">Candidatus Roizmanbacteria bacterium RIFCSPLOWO2_01_FULL_37_16</name>
    <dbReference type="NCBI Taxonomy" id="1802058"/>
    <lineage>
        <taxon>Bacteria</taxon>
        <taxon>Candidatus Roizmaniibacteriota</taxon>
    </lineage>
</organism>
<evidence type="ECO:0008006" key="3">
    <source>
        <dbReference type="Google" id="ProtNLM"/>
    </source>
</evidence>
<gene>
    <name evidence="1" type="ORF">A3B40_02995</name>
</gene>
<evidence type="ECO:0000313" key="1">
    <source>
        <dbReference type="EMBL" id="OGK43206.1"/>
    </source>
</evidence>
<accession>A0A1F7IIM4</accession>
<dbReference type="Proteomes" id="UP000178040">
    <property type="component" value="Unassembled WGS sequence"/>
</dbReference>